<dbReference type="PANTHER" id="PTHR11203">
    <property type="entry name" value="CLEAVAGE AND POLYADENYLATION SPECIFICITY FACTOR FAMILY MEMBER"/>
    <property type="match status" value="1"/>
</dbReference>
<dbReference type="Proteomes" id="UP000177235">
    <property type="component" value="Unassembled WGS sequence"/>
</dbReference>
<reference evidence="4 5" key="1">
    <citation type="journal article" date="2016" name="Nat. Commun.">
        <title>Thousands of microbial genomes shed light on interconnected biogeochemical processes in an aquifer system.</title>
        <authorList>
            <person name="Anantharaman K."/>
            <person name="Brown C.T."/>
            <person name="Hug L.A."/>
            <person name="Sharon I."/>
            <person name="Castelle C.J."/>
            <person name="Probst A.J."/>
            <person name="Thomas B.C."/>
            <person name="Singh A."/>
            <person name="Wilkins M.J."/>
            <person name="Karaoz U."/>
            <person name="Brodie E.L."/>
            <person name="Williams K.H."/>
            <person name="Hubbard S.S."/>
            <person name="Banfield J.F."/>
        </authorList>
    </citation>
    <scope>NUCLEOTIDE SEQUENCE [LARGE SCALE GENOMIC DNA]</scope>
</reference>
<dbReference type="PANTHER" id="PTHR11203:SF37">
    <property type="entry name" value="INTEGRATOR COMPLEX SUBUNIT 11"/>
    <property type="match status" value="1"/>
</dbReference>
<dbReference type="CDD" id="cd16295">
    <property type="entry name" value="TTHA0252-CPSF-like_MBL-fold"/>
    <property type="match status" value="1"/>
</dbReference>
<dbReference type="InterPro" id="IPR011108">
    <property type="entry name" value="RMMBL"/>
</dbReference>
<keyword evidence="1" id="KW-0378">Hydrolase</keyword>
<dbReference type="Pfam" id="PF07521">
    <property type="entry name" value="RMMBL"/>
    <property type="match status" value="1"/>
</dbReference>
<dbReference type="GO" id="GO:0004521">
    <property type="term" value="F:RNA endonuclease activity"/>
    <property type="evidence" value="ECO:0007669"/>
    <property type="project" value="TreeGrafter"/>
</dbReference>
<dbReference type="Pfam" id="PF10996">
    <property type="entry name" value="Beta-Casp"/>
    <property type="match status" value="1"/>
</dbReference>
<sequence>MPSITFYGGANEVTGSSFLVKGKKITVLVDCGLFQGEKFAHQKNYDPMPFACGEIDHVLVTHAHLDHTGRIPKICLEGFAGNIFATKPTQALMRYLWEDAIEIMEIEQKETGRPLLYTKQDASRAEQFFTAVNYGEKIMLSEDDYAIFHNAGHILGSAFIELVIDGKRLVFSGDIGNVKPALVKETEKLPANIDLLVCESTYGNRVHETGAQRKKIFTTEIKQVIKNKGTVVVPAFAVERTQEILHLLHELNEQGQIPAIPIFLDSPLAIKVTKVFKKFRDFFNDLHTDKPSHDLFNFPGLRLAETRDKSKQINHVQPPKMIIAGSGMMNGGRVLYHLEHYLSDPRSTVLVIGYQAAGTLGRRIVDGKKWIPLFNKSVRVRAKIKAIGGFSAHADQQKLTSWIKTAKHLRQICLVHGDAENIRQFANALSADKIPTVIPEYRETINV</sequence>
<feature type="domain" description="Beta-Casp" evidence="3">
    <location>
        <begin position="241"/>
        <end position="364"/>
    </location>
</feature>
<dbReference type="Gene3D" id="3.60.15.10">
    <property type="entry name" value="Ribonuclease Z/Hydroxyacylglutathione hydrolase-like"/>
    <property type="match status" value="1"/>
</dbReference>
<proteinExistence type="predicted"/>
<name>A0A1F5QCI2_9BACT</name>
<evidence type="ECO:0000313" key="4">
    <source>
        <dbReference type="EMBL" id="OGE99837.1"/>
    </source>
</evidence>
<dbReference type="GO" id="GO:0016787">
    <property type="term" value="F:hydrolase activity"/>
    <property type="evidence" value="ECO:0007669"/>
    <property type="project" value="UniProtKB-KW"/>
</dbReference>
<feature type="domain" description="Metallo-beta-lactamase" evidence="2">
    <location>
        <begin position="14"/>
        <end position="236"/>
    </location>
</feature>
<dbReference type="InterPro" id="IPR036866">
    <property type="entry name" value="RibonucZ/Hydroxyglut_hydro"/>
</dbReference>
<dbReference type="Pfam" id="PF16661">
    <property type="entry name" value="Lactamase_B_6"/>
    <property type="match status" value="1"/>
</dbReference>
<dbReference type="AlphaFoldDB" id="A0A1F5QCI2"/>
<evidence type="ECO:0000313" key="5">
    <source>
        <dbReference type="Proteomes" id="UP000177235"/>
    </source>
</evidence>
<dbReference type="SUPFAM" id="SSF56281">
    <property type="entry name" value="Metallo-hydrolase/oxidoreductase"/>
    <property type="match status" value="1"/>
</dbReference>
<dbReference type="SMART" id="SM01027">
    <property type="entry name" value="Beta-Casp"/>
    <property type="match status" value="1"/>
</dbReference>
<dbReference type="InterPro" id="IPR001279">
    <property type="entry name" value="Metallo-B-lactamas"/>
</dbReference>
<dbReference type="SMART" id="SM00849">
    <property type="entry name" value="Lactamase_B"/>
    <property type="match status" value="1"/>
</dbReference>
<organism evidence="4 5">
    <name type="scientific">Candidatus Doudnabacteria bacterium RIFCSPLOWO2_02_FULL_48_13</name>
    <dbReference type="NCBI Taxonomy" id="1817845"/>
    <lineage>
        <taxon>Bacteria</taxon>
        <taxon>Candidatus Doudnaibacteriota</taxon>
    </lineage>
</organism>
<accession>A0A1F5QCI2</accession>
<dbReference type="InterPro" id="IPR022712">
    <property type="entry name" value="Beta_Casp"/>
</dbReference>
<protein>
    <recommendedName>
        <fullName evidence="6">MBL fold hydrolase</fullName>
    </recommendedName>
</protein>
<gene>
    <name evidence="4" type="ORF">A3J05_02510</name>
</gene>
<evidence type="ECO:0000259" key="2">
    <source>
        <dbReference type="SMART" id="SM00849"/>
    </source>
</evidence>
<comment type="caution">
    <text evidence="4">The sequence shown here is derived from an EMBL/GenBank/DDBJ whole genome shotgun (WGS) entry which is preliminary data.</text>
</comment>
<evidence type="ECO:0000259" key="3">
    <source>
        <dbReference type="SMART" id="SM01027"/>
    </source>
</evidence>
<dbReference type="InterPro" id="IPR050698">
    <property type="entry name" value="MBL"/>
</dbReference>
<evidence type="ECO:0008006" key="6">
    <source>
        <dbReference type="Google" id="ProtNLM"/>
    </source>
</evidence>
<evidence type="ECO:0000256" key="1">
    <source>
        <dbReference type="ARBA" id="ARBA00022801"/>
    </source>
</evidence>
<dbReference type="EMBL" id="MFFF01000013">
    <property type="protein sequence ID" value="OGE99837.1"/>
    <property type="molecule type" value="Genomic_DNA"/>
</dbReference>
<dbReference type="Gene3D" id="3.40.50.10890">
    <property type="match status" value="1"/>
</dbReference>